<dbReference type="AlphaFoldDB" id="K9WRC6"/>
<dbReference type="PATRIC" id="fig|56107.3.peg.686"/>
<evidence type="ECO:0000313" key="1">
    <source>
        <dbReference type="EMBL" id="AFZ22945.1"/>
    </source>
</evidence>
<keyword evidence="2" id="KW-1185">Reference proteome</keyword>
<reference evidence="1 2" key="1">
    <citation type="submission" date="2012-06" db="EMBL/GenBank/DDBJ databases">
        <title>Finished chromosome of genome of Cylindrospermum stagnale PCC 7417.</title>
        <authorList>
            <consortium name="US DOE Joint Genome Institute"/>
            <person name="Gugger M."/>
            <person name="Coursin T."/>
            <person name="Rippka R."/>
            <person name="Tandeau De Marsac N."/>
            <person name="Huntemann M."/>
            <person name="Wei C.-L."/>
            <person name="Han J."/>
            <person name="Detter J.C."/>
            <person name="Han C."/>
            <person name="Tapia R."/>
            <person name="Chen A."/>
            <person name="Kyrpides N."/>
            <person name="Mavromatis K."/>
            <person name="Markowitz V."/>
            <person name="Szeto E."/>
            <person name="Ivanova N."/>
            <person name="Pagani I."/>
            <person name="Pati A."/>
            <person name="Goodwin L."/>
            <person name="Nordberg H.P."/>
            <person name="Cantor M.N."/>
            <person name="Hua S.X."/>
            <person name="Woyke T."/>
            <person name="Kerfeld C.A."/>
        </authorList>
    </citation>
    <scope>NUCLEOTIDE SEQUENCE [LARGE SCALE GENOMIC DNA]</scope>
    <source>
        <strain evidence="1 2">PCC 7417</strain>
    </source>
</reference>
<accession>K9WRC6</accession>
<dbReference type="InterPro" id="IPR027417">
    <property type="entry name" value="P-loop_NTPase"/>
</dbReference>
<sequence>MTIDLREFYQATDPSRTLFVNNGSDGKYYIDFSDVRGGDIIGRLKQKITFFQPNEPTCTLFTGHIGCGKSTELLRLQMELEAIAFHVVYFESSEDLEMTDVDIADVLLAIARRISQSLDQVPLERPNKFNELLQGAWNVLNSDVTGLKVKTPVGDVGVTADGQKFSLAVGIGEITTRTKSDPTLREKLNQYLGPQKTKLLEVINQELIEPAIAKLKQQGKKGLIVIVDNLDRIDNRVKPWGRPQQEYLFVDQGEFLTKLNCHLVYTMPLSLKFSNDYGMLTQRFPEDPKVLPMVPVQWIDGKTHEQGIALLQQMVLARAFPDVEPCDRLNKLTEIFDHVATLNRLCQLSGGHVRDLLRLLNSWIQEEMALPLTRETLEIVVRARRNEMTLPISDDEWQLLRHVNQRKKVSDDQGYQKLIRSRFVFEYRDRGESWFDVNPILAEARELQ</sequence>
<dbReference type="Gene3D" id="3.40.50.300">
    <property type="entry name" value="P-loop containing nucleotide triphosphate hydrolases"/>
    <property type="match status" value="1"/>
</dbReference>
<dbReference type="Proteomes" id="UP000010475">
    <property type="component" value="Chromosome"/>
</dbReference>
<dbReference type="EMBL" id="CP003642">
    <property type="protein sequence ID" value="AFZ22945.1"/>
    <property type="molecule type" value="Genomic_DNA"/>
</dbReference>
<dbReference type="HOGENOM" id="CLU_041246_0_0_3"/>
<evidence type="ECO:0000313" key="2">
    <source>
        <dbReference type="Proteomes" id="UP000010475"/>
    </source>
</evidence>
<gene>
    <name evidence="1" type="ORF">Cylst_0612</name>
</gene>
<dbReference type="RefSeq" id="WP_015206202.1">
    <property type="nucleotide sequence ID" value="NC_019757.1"/>
</dbReference>
<proteinExistence type="predicted"/>
<dbReference type="KEGG" id="csg:Cylst_0612"/>
<dbReference type="eggNOG" id="COG0468">
    <property type="taxonomic scope" value="Bacteria"/>
</dbReference>
<dbReference type="SUPFAM" id="SSF52540">
    <property type="entry name" value="P-loop containing nucleoside triphosphate hydrolases"/>
    <property type="match status" value="1"/>
</dbReference>
<dbReference type="STRING" id="56107.Cylst_0612"/>
<protein>
    <submittedName>
        <fullName evidence="1">Uncharacterized protein</fullName>
    </submittedName>
</protein>
<organism evidence="1 2">
    <name type="scientific">Cylindrospermum stagnale PCC 7417</name>
    <dbReference type="NCBI Taxonomy" id="56107"/>
    <lineage>
        <taxon>Bacteria</taxon>
        <taxon>Bacillati</taxon>
        <taxon>Cyanobacteriota</taxon>
        <taxon>Cyanophyceae</taxon>
        <taxon>Nostocales</taxon>
        <taxon>Nostocaceae</taxon>
        <taxon>Cylindrospermum</taxon>
    </lineage>
</organism>
<name>K9WRC6_9NOST</name>
<dbReference type="OrthoDB" id="477505at2"/>